<accession>A0ABZ3EXN7</accession>
<organism evidence="1 2">
    <name type="scientific">Kineothrix sedimenti</name>
    <dbReference type="NCBI Taxonomy" id="3123317"/>
    <lineage>
        <taxon>Bacteria</taxon>
        <taxon>Bacillati</taxon>
        <taxon>Bacillota</taxon>
        <taxon>Clostridia</taxon>
        <taxon>Lachnospirales</taxon>
        <taxon>Lachnospiraceae</taxon>
        <taxon>Kineothrix</taxon>
    </lineage>
</organism>
<sequence>MKNLCTIVVGRRFLRCIRFLFLRSQLYFLKETVNVATRDGPAAKYIHVLCCLTAASMRQFPCES</sequence>
<protein>
    <recommendedName>
        <fullName evidence="3">Secreted protein</fullName>
    </recommendedName>
</protein>
<dbReference type="RefSeq" id="WP_342758179.1">
    <property type="nucleotide sequence ID" value="NZ_CP146256.1"/>
</dbReference>
<name>A0ABZ3EXN7_9FIRM</name>
<dbReference type="EMBL" id="CP146256">
    <property type="protein sequence ID" value="XAH74590.1"/>
    <property type="molecule type" value="Genomic_DNA"/>
</dbReference>
<reference evidence="1 2" key="1">
    <citation type="submission" date="2024-02" db="EMBL/GenBank/DDBJ databases">
        <title>Bacterial strain from lacustrine sediment.</title>
        <authorList>
            <person name="Petit C."/>
            <person name="Fadhlaoui K."/>
        </authorList>
    </citation>
    <scope>NUCLEOTIDE SEQUENCE [LARGE SCALE GENOMIC DNA]</scope>
    <source>
        <strain evidence="1 2">IPX-CK</strain>
    </source>
</reference>
<evidence type="ECO:0000313" key="2">
    <source>
        <dbReference type="Proteomes" id="UP001451571"/>
    </source>
</evidence>
<proteinExistence type="predicted"/>
<keyword evidence="2" id="KW-1185">Reference proteome</keyword>
<evidence type="ECO:0008006" key="3">
    <source>
        <dbReference type="Google" id="ProtNLM"/>
    </source>
</evidence>
<gene>
    <name evidence="1" type="ORF">V6984_02170</name>
</gene>
<evidence type="ECO:0000313" key="1">
    <source>
        <dbReference type="EMBL" id="XAH74590.1"/>
    </source>
</evidence>
<dbReference type="Proteomes" id="UP001451571">
    <property type="component" value="Chromosome"/>
</dbReference>